<protein>
    <submittedName>
        <fullName evidence="4">Probable nucleoside-diphosphate sugar epimerase</fullName>
    </submittedName>
</protein>
<dbReference type="InterPro" id="IPR036291">
    <property type="entry name" value="NAD(P)-bd_dom_sf"/>
</dbReference>
<name>H8XU52_FLAIG</name>
<dbReference type="Proteomes" id="UP000007599">
    <property type="component" value="Chromosome I"/>
</dbReference>
<dbReference type="NCBIfam" id="TIGR01777">
    <property type="entry name" value="yfcH"/>
    <property type="match status" value="1"/>
</dbReference>
<feature type="domain" description="NAD-dependent epimerase/dehydratase" evidence="2">
    <location>
        <begin position="4"/>
        <end position="218"/>
    </location>
</feature>
<evidence type="ECO:0000313" key="5">
    <source>
        <dbReference type="Proteomes" id="UP000007599"/>
    </source>
</evidence>
<accession>H8XU52</accession>
<dbReference type="Pfam" id="PF08338">
    <property type="entry name" value="DUF1731"/>
    <property type="match status" value="1"/>
</dbReference>
<dbReference type="PANTHER" id="PTHR11092">
    <property type="entry name" value="SUGAR NUCLEOTIDE EPIMERASE RELATED"/>
    <property type="match status" value="1"/>
</dbReference>
<dbReference type="PATRIC" id="fig|1094466.5.peg.839"/>
<comment type="similarity">
    <text evidence="1">Belongs to the NAD(P)-dependent epimerase/dehydratase family. SDR39U1 subfamily.</text>
</comment>
<gene>
    <name evidence="4" type="ordered locus">KQS_04275</name>
</gene>
<dbReference type="HOGENOM" id="CLU_047373_0_3_10"/>
<dbReference type="RefSeq" id="WP_014387977.1">
    <property type="nucleotide sequence ID" value="NC_017025.1"/>
</dbReference>
<organism evidence="4 5">
    <name type="scientific">Flavobacterium indicum (strain DSM 17447 / CIP 109464 / GPTSA100-9)</name>
    <dbReference type="NCBI Taxonomy" id="1094466"/>
    <lineage>
        <taxon>Bacteria</taxon>
        <taxon>Pseudomonadati</taxon>
        <taxon>Bacteroidota</taxon>
        <taxon>Flavobacteriia</taxon>
        <taxon>Flavobacteriales</taxon>
        <taxon>Flavobacteriaceae</taxon>
        <taxon>Flavobacterium</taxon>
    </lineage>
</organism>
<dbReference type="InterPro" id="IPR010099">
    <property type="entry name" value="SDR39U1"/>
</dbReference>
<dbReference type="SUPFAM" id="SSF51735">
    <property type="entry name" value="NAD(P)-binding Rossmann-fold domains"/>
    <property type="match status" value="1"/>
</dbReference>
<dbReference type="OrthoDB" id="9801773at2"/>
<reference evidence="4 5" key="1">
    <citation type="journal article" date="2012" name="J. Bacteriol.">
        <title>Complete Genome Sequence of Flavobacterium indicum GPSTA100-9T, Isolated from Warm Spring Water.</title>
        <authorList>
            <person name="Barbier P."/>
            <person name="Houel A."/>
            <person name="Loux V."/>
            <person name="Poulain J."/>
            <person name="Bernardet J.F."/>
            <person name="Touchon M."/>
            <person name="Duchaud E."/>
        </authorList>
    </citation>
    <scope>NUCLEOTIDE SEQUENCE [LARGE SCALE GENOMIC DNA]</scope>
    <source>
        <strain evidence="5">DSM 17447 / CIP 109464 / GPTSA100-9</strain>
    </source>
</reference>
<evidence type="ECO:0000256" key="1">
    <source>
        <dbReference type="ARBA" id="ARBA00009353"/>
    </source>
</evidence>
<dbReference type="InterPro" id="IPR001509">
    <property type="entry name" value="Epimerase_deHydtase"/>
</dbReference>
<dbReference type="PANTHER" id="PTHR11092:SF0">
    <property type="entry name" value="EPIMERASE FAMILY PROTEIN SDR39U1"/>
    <property type="match status" value="1"/>
</dbReference>
<dbReference type="Gene3D" id="3.40.50.720">
    <property type="entry name" value="NAD(P)-binding Rossmann-like Domain"/>
    <property type="match status" value="1"/>
</dbReference>
<dbReference type="STRING" id="1094466.KQS_04275"/>
<evidence type="ECO:0000259" key="2">
    <source>
        <dbReference type="Pfam" id="PF01370"/>
    </source>
</evidence>
<dbReference type="InterPro" id="IPR013549">
    <property type="entry name" value="DUF1731"/>
</dbReference>
<proteinExistence type="inferred from homology"/>
<dbReference type="KEGG" id="fin:KQS_04275"/>
<reference evidence="5" key="2">
    <citation type="submission" date="2012-03" db="EMBL/GenBank/DDBJ databases">
        <title>Complete genome sequence of Flavobacterium indicum GPTSA100-9T, isolated from warm spring water.</title>
        <authorList>
            <person name="Barbier P."/>
            <person name="Houel A."/>
            <person name="Loux V."/>
            <person name="Poulain J."/>
            <person name="Bernardet J.-F."/>
            <person name="Touchon M."/>
            <person name="Duchaud E."/>
        </authorList>
    </citation>
    <scope>NUCLEOTIDE SEQUENCE [LARGE SCALE GENOMIC DNA]</scope>
    <source>
        <strain evidence="5">DSM 17447 / CIP 109464 / GPTSA100-9</strain>
    </source>
</reference>
<dbReference type="Pfam" id="PF01370">
    <property type="entry name" value="Epimerase"/>
    <property type="match status" value="1"/>
</dbReference>
<dbReference type="AlphaFoldDB" id="H8XU52"/>
<dbReference type="EMBL" id="HE774682">
    <property type="protein sequence ID" value="CCG52835.1"/>
    <property type="molecule type" value="Genomic_DNA"/>
</dbReference>
<dbReference type="eggNOG" id="COG1090">
    <property type="taxonomic scope" value="Bacteria"/>
</dbReference>
<evidence type="ECO:0000313" key="4">
    <source>
        <dbReference type="EMBL" id="CCG52835.1"/>
    </source>
</evidence>
<sequence>MTLLITGATGLVGQELMRFVLQQGHKVNYLTTSKSKVKSQSNVNGFYWNPDTGEIDLKAFEAVEVIVHLAGATISKKWTPSYKEELLNSRVKTSQLLFSSLEKINHEVKQIISASAIGGYESSYDKIYHEDDPINEPEFLGEIVRKWEEHVDVFSKLGVKVTKVRIGIVLSKNGGAFVELIKPIKLGIGSALGTGNQYQSWIHIDDLISIFYYLISNQLEGVFNGVAPYPVTNKEMLRTMAKALHKPFFMPNVPTFVLKLILGEMHQIITSSQHVSCMKLLDRGFQFKYASLDKALLKLLQ</sequence>
<feature type="domain" description="DUF1731" evidence="3">
    <location>
        <begin position="253"/>
        <end position="296"/>
    </location>
</feature>
<evidence type="ECO:0000259" key="3">
    <source>
        <dbReference type="Pfam" id="PF08338"/>
    </source>
</evidence>
<keyword evidence="5" id="KW-1185">Reference proteome</keyword>